<comment type="caution">
    <text evidence="1">The sequence shown here is derived from an EMBL/GenBank/DDBJ whole genome shotgun (WGS) entry which is preliminary data.</text>
</comment>
<sequence length="119" mass="13832">MRHAYLSSPEKVMQYSRLFTSSNVLELSRSFRNWTKLALLSLSWLLVGNWASNLGGPQHYALPWLVARGWYDEEVFVKRIISTFRRLFVLTRSKLGLQLHLSLLFVETSIKVGQVYIIS</sequence>
<keyword evidence="2" id="KW-1185">Reference proteome</keyword>
<dbReference type="AlphaFoldDB" id="A0AAP0MPM9"/>
<dbReference type="Proteomes" id="UP001428341">
    <property type="component" value="Unassembled WGS sequence"/>
</dbReference>
<organism evidence="1 2">
    <name type="scientific">Citrus x changshan-huyou</name>
    <dbReference type="NCBI Taxonomy" id="2935761"/>
    <lineage>
        <taxon>Eukaryota</taxon>
        <taxon>Viridiplantae</taxon>
        <taxon>Streptophyta</taxon>
        <taxon>Embryophyta</taxon>
        <taxon>Tracheophyta</taxon>
        <taxon>Spermatophyta</taxon>
        <taxon>Magnoliopsida</taxon>
        <taxon>eudicotyledons</taxon>
        <taxon>Gunneridae</taxon>
        <taxon>Pentapetalae</taxon>
        <taxon>rosids</taxon>
        <taxon>malvids</taxon>
        <taxon>Sapindales</taxon>
        <taxon>Rutaceae</taxon>
        <taxon>Aurantioideae</taxon>
        <taxon>Citrus</taxon>
    </lineage>
</organism>
<name>A0AAP0MPM9_9ROSI</name>
<gene>
    <name evidence="1" type="ORF">WN944_009382</name>
</gene>
<evidence type="ECO:0000313" key="2">
    <source>
        <dbReference type="Proteomes" id="UP001428341"/>
    </source>
</evidence>
<reference evidence="1 2" key="1">
    <citation type="submission" date="2024-05" db="EMBL/GenBank/DDBJ databases">
        <title>Haplotype-resolved chromosome-level genome assembly of Huyou (Citrus changshanensis).</title>
        <authorList>
            <person name="Miao C."/>
            <person name="Chen W."/>
            <person name="Wu Y."/>
            <person name="Wang L."/>
            <person name="Zhao S."/>
            <person name="Grierson D."/>
            <person name="Xu C."/>
            <person name="Chen K."/>
        </authorList>
    </citation>
    <scope>NUCLEOTIDE SEQUENCE [LARGE SCALE GENOMIC DNA]</scope>
    <source>
        <strain evidence="1">01-14</strain>
        <tissue evidence="1">Leaf</tissue>
    </source>
</reference>
<dbReference type="EMBL" id="JBCGBO010000002">
    <property type="protein sequence ID" value="KAK9220958.1"/>
    <property type="molecule type" value="Genomic_DNA"/>
</dbReference>
<protein>
    <submittedName>
        <fullName evidence="1">Uncharacterized protein</fullName>
    </submittedName>
</protein>
<proteinExistence type="predicted"/>
<evidence type="ECO:0000313" key="1">
    <source>
        <dbReference type="EMBL" id="KAK9220958.1"/>
    </source>
</evidence>
<accession>A0AAP0MPM9</accession>